<dbReference type="PANTHER" id="PTHR11058">
    <property type="entry name" value="NADH-UBIQUINONE OXIDOREDUCTASE CHAIN 3"/>
    <property type="match status" value="1"/>
</dbReference>
<comment type="function">
    <text evidence="1">Core subunit of the mitochondrial membrane respiratory chain NADH dehydrogenase (Complex I) which catalyzes electron transfer from NADH through the respiratory chain, using ubiquinone as an electron acceptor. Essential for the catalytic activity of complex I.</text>
</comment>
<gene>
    <name evidence="2" type="primary">nad3</name>
</gene>
<keyword evidence="1" id="KW-0520">NAD</keyword>
<dbReference type="GO" id="GO:0008137">
    <property type="term" value="F:NADH dehydrogenase (ubiquinone) activity"/>
    <property type="evidence" value="ECO:0007669"/>
    <property type="project" value="UniProtKB-UniRule"/>
</dbReference>
<reference evidence="2" key="1">
    <citation type="submission" date="2021-04" db="EMBL/GenBank/DDBJ databases">
        <title>Mitogenome analysis reveals the evolution and host adaptation in Rhizoctonia solani.</title>
        <authorList>
            <person name="Zheng A."/>
            <person name="Lin R."/>
            <person name="Xia Y."/>
            <person name="Zhang D."/>
            <person name="Xiang X."/>
            <person name="Niu X."/>
            <person name="Liu Y."/>
            <person name="Jiang L."/>
            <person name="Wang X."/>
        </authorList>
    </citation>
    <scope>NUCLEOTIDE SEQUENCE</scope>
    <source>
        <strain evidence="2">AG1-IA</strain>
    </source>
</reference>
<dbReference type="Pfam" id="PF00507">
    <property type="entry name" value="Oxidored_q4"/>
    <property type="match status" value="1"/>
</dbReference>
<name>A0A8E8GRP5_9AGAM</name>
<geneLocation type="mitochondrion" evidence="2"/>
<protein>
    <recommendedName>
        <fullName evidence="1">NADH-ubiquinone oxidoreductase chain 3</fullName>
        <ecNumber evidence="1">7.1.1.2</ecNumber>
    </recommendedName>
</protein>
<dbReference type="AlphaFoldDB" id="A0A8E8GRP5"/>
<keyword evidence="1" id="KW-0249">Electron transport</keyword>
<evidence type="ECO:0000256" key="1">
    <source>
        <dbReference type="RuleBase" id="RU003640"/>
    </source>
</evidence>
<comment type="catalytic activity">
    <reaction evidence="1">
        <text>a ubiquinone + NADH + 5 H(+)(in) = a ubiquinol + NAD(+) + 4 H(+)(out)</text>
        <dbReference type="Rhea" id="RHEA:29091"/>
        <dbReference type="Rhea" id="RHEA-COMP:9565"/>
        <dbReference type="Rhea" id="RHEA-COMP:9566"/>
        <dbReference type="ChEBI" id="CHEBI:15378"/>
        <dbReference type="ChEBI" id="CHEBI:16389"/>
        <dbReference type="ChEBI" id="CHEBI:17976"/>
        <dbReference type="ChEBI" id="CHEBI:57540"/>
        <dbReference type="ChEBI" id="CHEBI:57945"/>
        <dbReference type="EC" id="7.1.1.2"/>
    </reaction>
</comment>
<dbReference type="EMBL" id="MW995474">
    <property type="protein sequence ID" value="QWC53679.1"/>
    <property type="molecule type" value="Genomic_DNA"/>
</dbReference>
<accession>A0A8E8GRP5</accession>
<sequence length="130" mass="14712">MSSLLLLFIFVPVLTGILLALNLLLAVHRPDSEKVQAYECGFSPIYGQTRSPFHVQFYLVGILFLIFDLEILLIYPLAVTLYQISTYGFWVFIVFLLVLTIGFVLEIGSGVLYFTDQKSSVTTLRPDIDQ</sequence>
<dbReference type="GO" id="GO:0030964">
    <property type="term" value="C:NADH dehydrogenase complex"/>
    <property type="evidence" value="ECO:0007669"/>
    <property type="project" value="TreeGrafter"/>
</dbReference>
<keyword evidence="1" id="KW-0830">Ubiquinone</keyword>
<comment type="subcellular location">
    <subcellularLocation>
        <location evidence="1">Mitochondrion membrane</location>
        <topology evidence="1">Multi-pass membrane protein</topology>
    </subcellularLocation>
</comment>
<proteinExistence type="inferred from homology"/>
<organism evidence="2">
    <name type="scientific">Rhizoctonia solani</name>
    <dbReference type="NCBI Taxonomy" id="456999"/>
    <lineage>
        <taxon>Eukaryota</taxon>
        <taxon>Fungi</taxon>
        <taxon>Dikarya</taxon>
        <taxon>Basidiomycota</taxon>
        <taxon>Agaricomycotina</taxon>
        <taxon>Agaricomycetes</taxon>
        <taxon>Cantharellales</taxon>
        <taxon>Ceratobasidiaceae</taxon>
        <taxon>Rhizoctonia</taxon>
    </lineage>
</organism>
<keyword evidence="1" id="KW-0812">Transmembrane</keyword>
<comment type="similarity">
    <text evidence="1">Belongs to the complex I subunit 3 family.</text>
</comment>
<dbReference type="InterPro" id="IPR000440">
    <property type="entry name" value="NADH_UbQ/plastoQ_OxRdtase_su3"/>
</dbReference>
<evidence type="ECO:0000313" key="2">
    <source>
        <dbReference type="EMBL" id="QWC53679.1"/>
    </source>
</evidence>
<dbReference type="PANTHER" id="PTHR11058:SF9">
    <property type="entry name" value="NADH-UBIQUINONE OXIDOREDUCTASE CHAIN 3"/>
    <property type="match status" value="1"/>
</dbReference>
<keyword evidence="1 2" id="KW-0496">Mitochondrion</keyword>
<feature type="transmembrane region" description="Helical" evidence="1">
    <location>
        <begin position="89"/>
        <end position="115"/>
    </location>
</feature>
<feature type="transmembrane region" description="Helical" evidence="1">
    <location>
        <begin position="6"/>
        <end position="27"/>
    </location>
</feature>
<dbReference type="EC" id="7.1.1.2" evidence="1"/>
<keyword evidence="1" id="KW-0679">Respiratory chain</keyword>
<keyword evidence="1" id="KW-0813">Transport</keyword>
<feature type="transmembrane region" description="Helical" evidence="1">
    <location>
        <begin position="57"/>
        <end position="77"/>
    </location>
</feature>
<keyword evidence="1" id="KW-0472">Membrane</keyword>
<dbReference type="GO" id="GO:0031966">
    <property type="term" value="C:mitochondrial membrane"/>
    <property type="evidence" value="ECO:0007669"/>
    <property type="project" value="UniProtKB-SubCell"/>
</dbReference>
<keyword evidence="1" id="KW-1133">Transmembrane helix</keyword>
<keyword evidence="1" id="KW-1278">Translocase</keyword>